<dbReference type="Proteomes" id="UP000660675">
    <property type="component" value="Unassembled WGS sequence"/>
</dbReference>
<dbReference type="Pfam" id="PF00486">
    <property type="entry name" value="Trans_reg_C"/>
    <property type="match status" value="1"/>
</dbReference>
<dbReference type="PANTHER" id="PTHR48111">
    <property type="entry name" value="REGULATOR OF RPOS"/>
    <property type="match status" value="1"/>
</dbReference>
<feature type="DNA-binding region" description="OmpR/PhoB-type" evidence="3">
    <location>
        <begin position="125"/>
        <end position="220"/>
    </location>
</feature>
<keyword evidence="7" id="KW-1185">Reference proteome</keyword>
<dbReference type="GO" id="GO:0003677">
    <property type="term" value="F:DNA binding"/>
    <property type="evidence" value="ECO:0007669"/>
    <property type="project" value="UniProtKB-KW"/>
</dbReference>
<keyword evidence="2" id="KW-0597">Phosphoprotein</keyword>
<sequence length="222" mass="24101">MRILVVQHDSELAAVISGCLRRIGYDVVVADNLTDADLELGGTVYHALVADRAQPDGDVLRLVAAHRRAGWTRPVLMLTALDSHAERVVLVEHGADDYLVKPFNTAELASRMRNLCRAPVIPDPASRLCVGDLEQGRRGGRFTRAGVPLFLTVTEAAVLQTLMLAGGALVTRERLAKDCADEQHQPESHAVDALIGRLRIRLGPPDLIQAVRGIGYRLVDPA</sequence>
<dbReference type="InterPro" id="IPR001789">
    <property type="entry name" value="Sig_transdc_resp-reg_receiver"/>
</dbReference>
<evidence type="ECO:0000259" key="5">
    <source>
        <dbReference type="PROSITE" id="PS51755"/>
    </source>
</evidence>
<evidence type="ECO:0000256" key="3">
    <source>
        <dbReference type="PROSITE-ProRule" id="PRU01091"/>
    </source>
</evidence>
<name>A0ABQ2W290_9ACTN</name>
<dbReference type="Pfam" id="PF00072">
    <property type="entry name" value="Response_reg"/>
    <property type="match status" value="1"/>
</dbReference>
<dbReference type="Gene3D" id="3.40.50.2300">
    <property type="match status" value="1"/>
</dbReference>
<feature type="domain" description="OmpR/PhoB-type" evidence="5">
    <location>
        <begin position="125"/>
        <end position="220"/>
    </location>
</feature>
<dbReference type="CDD" id="cd00383">
    <property type="entry name" value="trans_reg_C"/>
    <property type="match status" value="1"/>
</dbReference>
<evidence type="ECO:0000313" key="7">
    <source>
        <dbReference type="Proteomes" id="UP000660675"/>
    </source>
</evidence>
<feature type="modified residue" description="4-aspartylphosphate" evidence="2">
    <location>
        <position position="51"/>
    </location>
</feature>
<dbReference type="InterPro" id="IPR011006">
    <property type="entry name" value="CheY-like_superfamily"/>
</dbReference>
<organism evidence="6 7">
    <name type="scientific">Streptomyces gelaticus</name>
    <dbReference type="NCBI Taxonomy" id="285446"/>
    <lineage>
        <taxon>Bacteria</taxon>
        <taxon>Bacillati</taxon>
        <taxon>Actinomycetota</taxon>
        <taxon>Actinomycetes</taxon>
        <taxon>Kitasatosporales</taxon>
        <taxon>Streptomycetaceae</taxon>
        <taxon>Streptomyces</taxon>
    </lineage>
</organism>
<dbReference type="PROSITE" id="PS51755">
    <property type="entry name" value="OMPR_PHOB"/>
    <property type="match status" value="1"/>
</dbReference>
<dbReference type="SMART" id="SM00448">
    <property type="entry name" value="REC"/>
    <property type="match status" value="1"/>
</dbReference>
<evidence type="ECO:0000256" key="1">
    <source>
        <dbReference type="ARBA" id="ARBA00023125"/>
    </source>
</evidence>
<evidence type="ECO:0000313" key="6">
    <source>
        <dbReference type="EMBL" id="GGV89102.1"/>
    </source>
</evidence>
<dbReference type="RefSeq" id="WP_189545298.1">
    <property type="nucleotide sequence ID" value="NZ_BMTF01000014.1"/>
</dbReference>
<dbReference type="PANTHER" id="PTHR48111:SF36">
    <property type="entry name" value="TRANSCRIPTIONAL REGULATORY PROTEIN CUTR"/>
    <property type="match status" value="1"/>
</dbReference>
<accession>A0ABQ2W290</accession>
<dbReference type="InterPro" id="IPR036388">
    <property type="entry name" value="WH-like_DNA-bd_sf"/>
</dbReference>
<dbReference type="InterPro" id="IPR039420">
    <property type="entry name" value="WalR-like"/>
</dbReference>
<evidence type="ECO:0000259" key="4">
    <source>
        <dbReference type="PROSITE" id="PS50110"/>
    </source>
</evidence>
<dbReference type="Gene3D" id="1.10.10.10">
    <property type="entry name" value="Winged helix-like DNA-binding domain superfamily/Winged helix DNA-binding domain"/>
    <property type="match status" value="1"/>
</dbReference>
<feature type="domain" description="Response regulatory" evidence="4">
    <location>
        <begin position="2"/>
        <end position="116"/>
    </location>
</feature>
<dbReference type="InterPro" id="IPR001867">
    <property type="entry name" value="OmpR/PhoB-type_DNA-bd"/>
</dbReference>
<dbReference type="PROSITE" id="PS50110">
    <property type="entry name" value="RESPONSE_REGULATORY"/>
    <property type="match status" value="1"/>
</dbReference>
<dbReference type="SMART" id="SM00862">
    <property type="entry name" value="Trans_reg_C"/>
    <property type="match status" value="1"/>
</dbReference>
<evidence type="ECO:0000256" key="2">
    <source>
        <dbReference type="PROSITE-ProRule" id="PRU00169"/>
    </source>
</evidence>
<dbReference type="EMBL" id="BMTF01000014">
    <property type="protein sequence ID" value="GGV89102.1"/>
    <property type="molecule type" value="Genomic_DNA"/>
</dbReference>
<gene>
    <name evidence="6" type="primary">feuP</name>
    <name evidence="6" type="ORF">GCM10015535_42000</name>
</gene>
<keyword evidence="1 3" id="KW-0238">DNA-binding</keyword>
<reference evidence="7" key="1">
    <citation type="journal article" date="2019" name="Int. J. Syst. Evol. Microbiol.">
        <title>The Global Catalogue of Microorganisms (GCM) 10K type strain sequencing project: providing services to taxonomists for standard genome sequencing and annotation.</title>
        <authorList>
            <consortium name="The Broad Institute Genomics Platform"/>
            <consortium name="The Broad Institute Genome Sequencing Center for Infectious Disease"/>
            <person name="Wu L."/>
            <person name="Ma J."/>
        </authorList>
    </citation>
    <scope>NUCLEOTIDE SEQUENCE [LARGE SCALE GENOMIC DNA]</scope>
    <source>
        <strain evidence="7">JCM 4376</strain>
    </source>
</reference>
<dbReference type="SUPFAM" id="SSF52172">
    <property type="entry name" value="CheY-like"/>
    <property type="match status" value="1"/>
</dbReference>
<protein>
    <submittedName>
        <fullName evidence="6">DNA-binding response regulator</fullName>
    </submittedName>
</protein>
<comment type="caution">
    <text evidence="6">The sequence shown here is derived from an EMBL/GenBank/DDBJ whole genome shotgun (WGS) entry which is preliminary data.</text>
</comment>
<proteinExistence type="predicted"/>